<reference evidence="2" key="1">
    <citation type="submission" date="2021-02" db="EMBL/GenBank/DDBJ databases">
        <authorList>
            <person name="Nowell W R."/>
        </authorList>
    </citation>
    <scope>NUCLEOTIDE SEQUENCE</scope>
</reference>
<keyword evidence="1" id="KW-0812">Transmembrane</keyword>
<dbReference type="AlphaFoldDB" id="A0A8S2F0R9"/>
<gene>
    <name evidence="2" type="ORF">OVA965_LOCUS31408</name>
    <name evidence="3" type="ORF">TMI583_LOCUS32238</name>
</gene>
<evidence type="ECO:0000256" key="1">
    <source>
        <dbReference type="SAM" id="Phobius"/>
    </source>
</evidence>
<sequence>FMAAKVFIFLLLTIILLATGLLIYDMIGFHNYHRSGTYVYVRTSVNKTNDSLYYVIKQSHTIQDCTNNSLKVRSKNVNWVTGGSTISWLIDDPYLFKISFFTGNVLHWISTVALAYYKYETSHKDEHDFSCSKTFFYILFMIMKVYIWKSGIHFASILLFSFNFETPCLEMKLYQQSNIIENSQLYMLLLIFSIVFQFLFLSIILDKYYLSLEKAYKDSDNCKRLCLLFVGSISLILYICLFIFISGTHFISFYGPWQSRLRSLISGILIAWTIICEIGYYLYVRSKTKNKIRPFNNGIEQKSQNYYY</sequence>
<accession>A0A8S2F0R9</accession>
<evidence type="ECO:0000313" key="4">
    <source>
        <dbReference type="Proteomes" id="UP000677228"/>
    </source>
</evidence>
<proteinExistence type="predicted"/>
<feature type="transmembrane region" description="Helical" evidence="1">
    <location>
        <begin position="6"/>
        <end position="24"/>
    </location>
</feature>
<comment type="caution">
    <text evidence="2">The sequence shown here is derived from an EMBL/GenBank/DDBJ whole genome shotgun (WGS) entry which is preliminary data.</text>
</comment>
<name>A0A8S2F0R9_9BILA</name>
<feature type="transmembrane region" description="Helical" evidence="1">
    <location>
        <begin position="146"/>
        <end position="164"/>
    </location>
</feature>
<dbReference type="EMBL" id="CAJOBA010045250">
    <property type="protein sequence ID" value="CAF4174547.1"/>
    <property type="molecule type" value="Genomic_DNA"/>
</dbReference>
<dbReference type="Proteomes" id="UP000677228">
    <property type="component" value="Unassembled WGS sequence"/>
</dbReference>
<keyword evidence="1" id="KW-1133">Transmembrane helix</keyword>
<dbReference type="Proteomes" id="UP000682733">
    <property type="component" value="Unassembled WGS sequence"/>
</dbReference>
<keyword evidence="1" id="KW-0472">Membrane</keyword>
<evidence type="ECO:0000313" key="3">
    <source>
        <dbReference type="EMBL" id="CAF4174547.1"/>
    </source>
</evidence>
<protein>
    <submittedName>
        <fullName evidence="2">Uncharacterized protein</fullName>
    </submittedName>
</protein>
<dbReference type="EMBL" id="CAJNOK010023593">
    <property type="protein sequence ID" value="CAF1364971.1"/>
    <property type="molecule type" value="Genomic_DNA"/>
</dbReference>
<feature type="transmembrane region" description="Helical" evidence="1">
    <location>
        <begin position="225"/>
        <end position="251"/>
    </location>
</feature>
<evidence type="ECO:0000313" key="2">
    <source>
        <dbReference type="EMBL" id="CAF1364971.1"/>
    </source>
</evidence>
<feature type="transmembrane region" description="Helical" evidence="1">
    <location>
        <begin position="184"/>
        <end position="205"/>
    </location>
</feature>
<organism evidence="2 4">
    <name type="scientific">Didymodactylos carnosus</name>
    <dbReference type="NCBI Taxonomy" id="1234261"/>
    <lineage>
        <taxon>Eukaryota</taxon>
        <taxon>Metazoa</taxon>
        <taxon>Spiralia</taxon>
        <taxon>Gnathifera</taxon>
        <taxon>Rotifera</taxon>
        <taxon>Eurotatoria</taxon>
        <taxon>Bdelloidea</taxon>
        <taxon>Philodinida</taxon>
        <taxon>Philodinidae</taxon>
        <taxon>Didymodactylos</taxon>
    </lineage>
</organism>
<feature type="non-terminal residue" evidence="2">
    <location>
        <position position="1"/>
    </location>
</feature>
<feature type="transmembrane region" description="Helical" evidence="1">
    <location>
        <begin position="263"/>
        <end position="283"/>
    </location>
</feature>